<dbReference type="EMBL" id="PJQM01005624">
    <property type="protein sequence ID" value="RCH81200.1"/>
    <property type="molecule type" value="Genomic_DNA"/>
</dbReference>
<keyword evidence="1" id="KW-0472">Membrane</keyword>
<keyword evidence="1" id="KW-0812">Transmembrane</keyword>
<feature type="transmembrane region" description="Helical" evidence="1">
    <location>
        <begin position="23"/>
        <end position="42"/>
    </location>
</feature>
<evidence type="ECO:0008006" key="4">
    <source>
        <dbReference type="Google" id="ProtNLM"/>
    </source>
</evidence>
<evidence type="ECO:0000256" key="1">
    <source>
        <dbReference type="SAM" id="Phobius"/>
    </source>
</evidence>
<accession>A0A367IU37</accession>
<comment type="caution">
    <text evidence="2">The sequence shown here is derived from an EMBL/GenBank/DDBJ whole genome shotgun (WGS) entry which is preliminary data.</text>
</comment>
<dbReference type="Gene3D" id="1.20.1250.20">
    <property type="entry name" value="MFS general substrate transporter like domains"/>
    <property type="match status" value="1"/>
</dbReference>
<dbReference type="AlphaFoldDB" id="A0A367IU37"/>
<dbReference type="OrthoDB" id="2271322at2759"/>
<sequence length="79" mass="8703">MLGAYMVDCFRKESATVTACNNLVRYIMAGIGSLVASALSHAMGEGPMFTFGGALIVLFSINLYLIKRYHKKWAALRKN</sequence>
<keyword evidence="3" id="KW-1185">Reference proteome</keyword>
<evidence type="ECO:0000313" key="2">
    <source>
        <dbReference type="EMBL" id="RCH81200.1"/>
    </source>
</evidence>
<proteinExistence type="predicted"/>
<reference evidence="2 3" key="1">
    <citation type="journal article" date="2018" name="G3 (Bethesda)">
        <title>Phylogenetic and Phylogenomic Definition of Rhizopus Species.</title>
        <authorList>
            <person name="Gryganskyi A.P."/>
            <person name="Golan J."/>
            <person name="Dolatabadi S."/>
            <person name="Mondo S."/>
            <person name="Robb S."/>
            <person name="Idnurm A."/>
            <person name="Muszewska A."/>
            <person name="Steczkiewicz K."/>
            <person name="Masonjones S."/>
            <person name="Liao H.L."/>
            <person name="Gajdeczka M.T."/>
            <person name="Anike F."/>
            <person name="Vuek A."/>
            <person name="Anishchenko I.M."/>
            <person name="Voigt K."/>
            <person name="de Hoog G.S."/>
            <person name="Smith M.E."/>
            <person name="Heitman J."/>
            <person name="Vilgalys R."/>
            <person name="Stajich J.E."/>
        </authorList>
    </citation>
    <scope>NUCLEOTIDE SEQUENCE [LARGE SCALE GENOMIC DNA]</scope>
    <source>
        <strain evidence="2 3">LSU 92-RS-03</strain>
    </source>
</reference>
<dbReference type="Proteomes" id="UP000253551">
    <property type="component" value="Unassembled WGS sequence"/>
</dbReference>
<protein>
    <recommendedName>
        <fullName evidence="4">Major facilitator superfamily (MFS) profile domain-containing protein</fullName>
    </recommendedName>
</protein>
<feature type="transmembrane region" description="Helical" evidence="1">
    <location>
        <begin position="48"/>
        <end position="66"/>
    </location>
</feature>
<name>A0A367IU37_RHIST</name>
<gene>
    <name evidence="2" type="ORF">CU098_008241</name>
</gene>
<dbReference type="SUPFAM" id="SSF103473">
    <property type="entry name" value="MFS general substrate transporter"/>
    <property type="match status" value="1"/>
</dbReference>
<evidence type="ECO:0000313" key="3">
    <source>
        <dbReference type="Proteomes" id="UP000253551"/>
    </source>
</evidence>
<dbReference type="STRING" id="4846.A0A367IU37"/>
<dbReference type="InterPro" id="IPR036259">
    <property type="entry name" value="MFS_trans_sf"/>
</dbReference>
<organism evidence="2 3">
    <name type="scientific">Rhizopus stolonifer</name>
    <name type="common">Rhizopus nigricans</name>
    <dbReference type="NCBI Taxonomy" id="4846"/>
    <lineage>
        <taxon>Eukaryota</taxon>
        <taxon>Fungi</taxon>
        <taxon>Fungi incertae sedis</taxon>
        <taxon>Mucoromycota</taxon>
        <taxon>Mucoromycotina</taxon>
        <taxon>Mucoromycetes</taxon>
        <taxon>Mucorales</taxon>
        <taxon>Mucorineae</taxon>
        <taxon>Rhizopodaceae</taxon>
        <taxon>Rhizopus</taxon>
    </lineage>
</organism>
<keyword evidence="1" id="KW-1133">Transmembrane helix</keyword>